<evidence type="ECO:0000256" key="15">
    <source>
        <dbReference type="SAM" id="Coils"/>
    </source>
</evidence>
<name>A0A1M5BFE2_9BACT</name>
<dbReference type="STRING" id="1121391.SAMN02745206_01927"/>
<evidence type="ECO:0000256" key="7">
    <source>
        <dbReference type="ARBA" id="ARBA00023065"/>
    </source>
</evidence>
<dbReference type="RefSeq" id="WP_073038776.1">
    <property type="nucleotide sequence ID" value="NZ_FQVB01000017.1"/>
</dbReference>
<gene>
    <name evidence="13" type="primary">atpF</name>
    <name evidence="16" type="ORF">SAMN02745206_01927</name>
</gene>
<feature type="coiled-coil region" evidence="15">
    <location>
        <begin position="41"/>
        <end position="79"/>
    </location>
</feature>
<dbReference type="EMBL" id="FQVB01000017">
    <property type="protein sequence ID" value="SHF41283.1"/>
    <property type="molecule type" value="Genomic_DNA"/>
</dbReference>
<keyword evidence="13" id="KW-1003">Cell membrane</keyword>
<dbReference type="Proteomes" id="UP000184076">
    <property type="component" value="Unassembled WGS sequence"/>
</dbReference>
<evidence type="ECO:0000256" key="9">
    <source>
        <dbReference type="ARBA" id="ARBA00023310"/>
    </source>
</evidence>
<feature type="transmembrane region" description="Helical" evidence="13">
    <location>
        <begin position="6"/>
        <end position="27"/>
    </location>
</feature>
<dbReference type="HAMAP" id="MF_01398">
    <property type="entry name" value="ATP_synth_b_bprime"/>
    <property type="match status" value="1"/>
</dbReference>
<dbReference type="PANTHER" id="PTHR33445">
    <property type="entry name" value="ATP SYNTHASE SUBUNIT B', CHLOROPLASTIC"/>
    <property type="match status" value="1"/>
</dbReference>
<protein>
    <recommendedName>
        <fullName evidence="13">ATP synthase subunit b</fullName>
    </recommendedName>
    <alternativeName>
        <fullName evidence="13">ATP synthase F(0) sector subunit b</fullName>
    </alternativeName>
    <alternativeName>
        <fullName evidence="13">ATPase subunit I</fullName>
    </alternativeName>
    <alternativeName>
        <fullName evidence="13">F-type ATPase subunit b</fullName>
        <shortName evidence="13">F-ATPase subunit b</shortName>
    </alternativeName>
</protein>
<keyword evidence="17" id="KW-1185">Reference proteome</keyword>
<dbReference type="GO" id="GO:0045259">
    <property type="term" value="C:proton-transporting ATP synthase complex"/>
    <property type="evidence" value="ECO:0007669"/>
    <property type="project" value="UniProtKB-KW"/>
</dbReference>
<keyword evidence="2 13" id="KW-0813">Transport</keyword>
<dbReference type="GO" id="GO:0012505">
    <property type="term" value="C:endomembrane system"/>
    <property type="evidence" value="ECO:0007669"/>
    <property type="project" value="UniProtKB-SubCell"/>
</dbReference>
<evidence type="ECO:0000256" key="13">
    <source>
        <dbReference type="HAMAP-Rule" id="MF_01398"/>
    </source>
</evidence>
<comment type="subcellular location">
    <subcellularLocation>
        <location evidence="13">Cell membrane</location>
        <topology evidence="13">Single-pass membrane protein</topology>
    </subcellularLocation>
    <subcellularLocation>
        <location evidence="12">Endomembrane system</location>
        <topology evidence="12">Single-pass membrane protein</topology>
    </subcellularLocation>
</comment>
<comment type="function">
    <text evidence="10 13">F(1)F(0) ATP synthase produces ATP from ADP in the presence of a proton or sodium gradient. F-type ATPases consist of two structural domains, F(1) containing the extramembraneous catalytic core and F(0) containing the membrane proton channel, linked together by a central stalk and a peripheral stalk. During catalysis, ATP synthesis in the catalytic domain of F(1) is coupled via a rotary mechanism of the central stalk subunits to proton translocation.</text>
</comment>
<comment type="subunit">
    <text evidence="13">F-type ATPases have 2 components, F(1) - the catalytic core - and F(0) - the membrane proton channel. F(1) has five subunits: alpha(3), beta(3), gamma(1), delta(1), epsilon(1). F(0) has three main subunits: a(1), b(2) and c(10-14). The alpha and beta chains form an alternating ring which encloses part of the gamma chain. F(1) is attached to F(0) by a central stalk formed by the gamma and epsilon chains, while a peripheral stalk is formed by the delta and b chains.</text>
</comment>
<keyword evidence="5 13" id="KW-0375">Hydrogen ion transport</keyword>
<dbReference type="InterPro" id="IPR002146">
    <property type="entry name" value="ATP_synth_b/b'su_bac/chlpt"/>
</dbReference>
<evidence type="ECO:0000256" key="3">
    <source>
        <dbReference type="ARBA" id="ARBA00022547"/>
    </source>
</evidence>
<evidence type="ECO:0000313" key="16">
    <source>
        <dbReference type="EMBL" id="SHF41283.1"/>
    </source>
</evidence>
<keyword evidence="6 13" id="KW-1133">Transmembrane helix</keyword>
<evidence type="ECO:0000256" key="5">
    <source>
        <dbReference type="ARBA" id="ARBA00022781"/>
    </source>
</evidence>
<evidence type="ECO:0000256" key="10">
    <source>
        <dbReference type="ARBA" id="ARBA00025198"/>
    </source>
</evidence>
<evidence type="ECO:0000256" key="12">
    <source>
        <dbReference type="ARBA" id="ARBA00037847"/>
    </source>
</evidence>
<dbReference type="GO" id="GO:0046933">
    <property type="term" value="F:proton-transporting ATP synthase activity, rotational mechanism"/>
    <property type="evidence" value="ECO:0007669"/>
    <property type="project" value="UniProtKB-UniRule"/>
</dbReference>
<dbReference type="CDD" id="cd06503">
    <property type="entry name" value="ATP-synt_Fo_b"/>
    <property type="match status" value="1"/>
</dbReference>
<dbReference type="AlphaFoldDB" id="A0A1M5BFE2"/>
<comment type="function">
    <text evidence="11">Component of the F(0) channel, it forms part of the peripheral stalk, linking F(1) to F(0). The b'-subunit is a diverged and duplicated form of b found in plants and photosynthetic bacteria.</text>
</comment>
<dbReference type="GO" id="GO:0005886">
    <property type="term" value="C:plasma membrane"/>
    <property type="evidence" value="ECO:0007669"/>
    <property type="project" value="UniProtKB-SubCell"/>
</dbReference>
<evidence type="ECO:0000256" key="14">
    <source>
        <dbReference type="RuleBase" id="RU003848"/>
    </source>
</evidence>
<evidence type="ECO:0000256" key="4">
    <source>
        <dbReference type="ARBA" id="ARBA00022692"/>
    </source>
</evidence>
<evidence type="ECO:0000256" key="2">
    <source>
        <dbReference type="ARBA" id="ARBA00022448"/>
    </source>
</evidence>
<comment type="similarity">
    <text evidence="1 13 14">Belongs to the ATPase B chain family.</text>
</comment>
<dbReference type="PANTHER" id="PTHR33445:SF2">
    <property type="entry name" value="ATP SYNTHASE SUBUNIT B', CHLOROPLASTIC"/>
    <property type="match status" value="1"/>
</dbReference>
<sequence length="141" mass="16127">MISLNATIFVQVTCFLVLLFILNRLMIQPVHKLILQRDEAVRERERALDAVSEELQKMAKAYEARLKAAEADAQAARVAMRERASREAHETLVTTQQEVTELRQKVRAEVLAELNRARKDLKKQAEALSFDITTKVVGRRV</sequence>
<keyword evidence="7 13" id="KW-0406">Ion transport</keyword>
<keyword evidence="3 13" id="KW-0138">CF(0)</keyword>
<dbReference type="OrthoDB" id="5520397at2"/>
<evidence type="ECO:0000256" key="11">
    <source>
        <dbReference type="ARBA" id="ARBA00025614"/>
    </source>
</evidence>
<evidence type="ECO:0000256" key="1">
    <source>
        <dbReference type="ARBA" id="ARBA00005513"/>
    </source>
</evidence>
<evidence type="ECO:0000256" key="6">
    <source>
        <dbReference type="ARBA" id="ARBA00022989"/>
    </source>
</evidence>
<dbReference type="Pfam" id="PF00430">
    <property type="entry name" value="ATP-synt_B"/>
    <property type="match status" value="1"/>
</dbReference>
<keyword evidence="15" id="KW-0175">Coiled coil</keyword>
<organism evidence="16 17">
    <name type="scientific">Desulfacinum infernum DSM 9756</name>
    <dbReference type="NCBI Taxonomy" id="1121391"/>
    <lineage>
        <taxon>Bacteria</taxon>
        <taxon>Pseudomonadati</taxon>
        <taxon>Thermodesulfobacteriota</taxon>
        <taxon>Syntrophobacteria</taxon>
        <taxon>Syntrophobacterales</taxon>
        <taxon>Syntrophobacteraceae</taxon>
        <taxon>Desulfacinum</taxon>
    </lineage>
</organism>
<keyword evidence="4 13" id="KW-0812">Transmembrane</keyword>
<keyword evidence="8 13" id="KW-0472">Membrane</keyword>
<evidence type="ECO:0000313" key="17">
    <source>
        <dbReference type="Proteomes" id="UP000184076"/>
    </source>
</evidence>
<evidence type="ECO:0000256" key="8">
    <source>
        <dbReference type="ARBA" id="ARBA00023136"/>
    </source>
</evidence>
<dbReference type="GO" id="GO:0046961">
    <property type="term" value="F:proton-transporting ATPase activity, rotational mechanism"/>
    <property type="evidence" value="ECO:0007669"/>
    <property type="project" value="TreeGrafter"/>
</dbReference>
<dbReference type="InterPro" id="IPR050059">
    <property type="entry name" value="ATP_synthase_B_chain"/>
</dbReference>
<reference evidence="17" key="1">
    <citation type="submission" date="2016-11" db="EMBL/GenBank/DDBJ databases">
        <authorList>
            <person name="Varghese N."/>
            <person name="Submissions S."/>
        </authorList>
    </citation>
    <scope>NUCLEOTIDE SEQUENCE [LARGE SCALE GENOMIC DNA]</scope>
    <source>
        <strain evidence="17">DSM 9756</strain>
    </source>
</reference>
<keyword evidence="9 13" id="KW-0066">ATP synthesis</keyword>
<accession>A0A1M5BFE2</accession>
<proteinExistence type="inferred from homology"/>